<gene>
    <name evidence="1" type="ORF">ACFPTN_00500</name>
</gene>
<dbReference type="PROSITE" id="PS51257">
    <property type="entry name" value="PROKAR_LIPOPROTEIN"/>
    <property type="match status" value="1"/>
</dbReference>
<dbReference type="EMBL" id="JBHSOG010000005">
    <property type="protein sequence ID" value="MFC5767844.1"/>
    <property type="molecule type" value="Genomic_DNA"/>
</dbReference>
<sequence length="230" mass="24778">MKRYFGLVIAIAALLLGGCAGTPQREVSLAQEVLGPKTGRVGVAMTPLPKADTQFPGAYCLLCLAAASLANSTLTSHVQTLPTEDVSRLKGEIAGLITGKGMKAHVIEESIDLDALPEFGTKGPDIALKDFSSLRRKYDIDKLVVISIHRLGVVRSYSAYFPTSDPHGAIGGLGYMIDLASNRYEWYQPMGVTKSVDGEWDEPPKFPGVTNAYFQAVEAGRDMLLKPFSN</sequence>
<evidence type="ECO:0000313" key="2">
    <source>
        <dbReference type="Proteomes" id="UP001595974"/>
    </source>
</evidence>
<evidence type="ECO:0000313" key="1">
    <source>
        <dbReference type="EMBL" id="MFC5767844.1"/>
    </source>
</evidence>
<evidence type="ECO:0008006" key="3">
    <source>
        <dbReference type="Google" id="ProtNLM"/>
    </source>
</evidence>
<name>A0ABW1AKZ1_9RHOO</name>
<keyword evidence="2" id="KW-1185">Reference proteome</keyword>
<proteinExistence type="predicted"/>
<reference evidence="2" key="1">
    <citation type="journal article" date="2019" name="Int. J. Syst. Evol. Microbiol.">
        <title>The Global Catalogue of Microorganisms (GCM) 10K type strain sequencing project: providing services to taxonomists for standard genome sequencing and annotation.</title>
        <authorList>
            <consortium name="The Broad Institute Genomics Platform"/>
            <consortium name="The Broad Institute Genome Sequencing Center for Infectious Disease"/>
            <person name="Wu L."/>
            <person name="Ma J."/>
        </authorList>
    </citation>
    <scope>NUCLEOTIDE SEQUENCE [LARGE SCALE GENOMIC DNA]</scope>
    <source>
        <strain evidence="2">SHR3</strain>
    </source>
</reference>
<organism evidence="1 2">
    <name type="scientific">Thauera sinica</name>
    <dbReference type="NCBI Taxonomy" id="2665146"/>
    <lineage>
        <taxon>Bacteria</taxon>
        <taxon>Pseudomonadati</taxon>
        <taxon>Pseudomonadota</taxon>
        <taxon>Betaproteobacteria</taxon>
        <taxon>Rhodocyclales</taxon>
        <taxon>Zoogloeaceae</taxon>
        <taxon>Thauera</taxon>
    </lineage>
</organism>
<comment type="caution">
    <text evidence="1">The sequence shown here is derived from an EMBL/GenBank/DDBJ whole genome shotgun (WGS) entry which is preliminary data.</text>
</comment>
<dbReference type="Proteomes" id="UP001595974">
    <property type="component" value="Unassembled WGS sequence"/>
</dbReference>
<dbReference type="RefSeq" id="WP_198363213.1">
    <property type="nucleotide sequence ID" value="NZ_JBHSOG010000005.1"/>
</dbReference>
<accession>A0ABW1AKZ1</accession>
<protein>
    <recommendedName>
        <fullName evidence="3">Lipoprotein</fullName>
    </recommendedName>
</protein>